<dbReference type="Proteomes" id="UP000001822">
    <property type="component" value="Chromosome"/>
</dbReference>
<sequence>MFSSDFKQLHMKHYAFLLLTLLAIWGCTFETQTKEELPATDKHVVASKLPVVQEEDSMIYAVKDIDPVWLQADFDSADAVILDGSHELMYDVSKMDTKYTRSGKRKVTDAQLTTISENLSGKNQRNYLPADCFQPYHGFIFYKKGKIAGRLAICFSCRTYFSQPRNCGRINYEATKQIFHELGLPTYDWNDSSEAQNRAHKYSDYF</sequence>
<keyword evidence="2" id="KW-1185">Reference proteome</keyword>
<evidence type="ECO:0000313" key="2">
    <source>
        <dbReference type="Proteomes" id="UP000001822"/>
    </source>
</evidence>
<reference evidence="1 2" key="1">
    <citation type="journal article" date="2007" name="Appl. Environ. Microbiol.">
        <title>Genome sequence of the cellulolytic gliding bacterium Cytophaga hutchinsonii.</title>
        <authorList>
            <person name="Xie G."/>
            <person name="Bruce D.C."/>
            <person name="Challacombe J.F."/>
            <person name="Chertkov O."/>
            <person name="Detter J.C."/>
            <person name="Gilna P."/>
            <person name="Han C.S."/>
            <person name="Lucas S."/>
            <person name="Misra M."/>
            <person name="Myers G.L."/>
            <person name="Richardson P."/>
            <person name="Tapia R."/>
            <person name="Thayer N."/>
            <person name="Thompson L.S."/>
            <person name="Brettin T.S."/>
            <person name="Henrissat B."/>
            <person name="Wilson D.B."/>
            <person name="McBride M.J."/>
        </authorList>
    </citation>
    <scope>NUCLEOTIDE SEQUENCE [LARGE SCALE GENOMIC DNA]</scope>
    <source>
        <strain evidence="2">ATCC 33406 / DSM 1761 / CIP 103989 / NBRC 15051 / NCIMB 9469 / D465</strain>
    </source>
</reference>
<dbReference type="KEGG" id="chu:CHU_1200"/>
<accession>A0A6N4SQ84</accession>
<proteinExistence type="predicted"/>
<name>A0A6N4SQ84_CYTH3</name>
<organism evidence="1 2">
    <name type="scientific">Cytophaga hutchinsonii (strain ATCC 33406 / DSM 1761 / CIP 103989 / NBRC 15051 / NCIMB 9469 / D465)</name>
    <dbReference type="NCBI Taxonomy" id="269798"/>
    <lineage>
        <taxon>Bacteria</taxon>
        <taxon>Pseudomonadati</taxon>
        <taxon>Bacteroidota</taxon>
        <taxon>Cytophagia</taxon>
        <taxon>Cytophagales</taxon>
        <taxon>Cytophagaceae</taxon>
        <taxon>Cytophaga</taxon>
    </lineage>
</organism>
<dbReference type="EMBL" id="CP000383">
    <property type="protein sequence ID" value="ABG58475.1"/>
    <property type="molecule type" value="Genomic_DNA"/>
</dbReference>
<protein>
    <submittedName>
        <fullName evidence="1">Uncharacterized protein</fullName>
    </submittedName>
</protein>
<dbReference type="AlphaFoldDB" id="A0A6N4SQ84"/>
<gene>
    <name evidence="1" type="ordered locus">CHU_1200</name>
</gene>
<evidence type="ECO:0000313" key="1">
    <source>
        <dbReference type="EMBL" id="ABG58475.1"/>
    </source>
</evidence>